<reference evidence="2" key="1">
    <citation type="submission" date="2025-08" db="UniProtKB">
        <authorList>
            <consortium name="RefSeq"/>
        </authorList>
    </citation>
    <scope>IDENTIFICATION</scope>
    <source>
        <tissue evidence="2">Gonad</tissue>
    </source>
</reference>
<dbReference type="GeneID" id="109476706"/>
<sequence length="213" mass="24359">MPATLEKIIHVCETFGAENDMTFCDRKTNCMFFPCHRSRLPTCSTPPSVKLYGTPLPYVLSVTYLGYQITPDLSDDDSIRNQTRQLYTKANSLIRTFGNCSAEVKRILFVAHCSPMYCVQLWNNHSAGVLQRLRVAYHDAFKIIMSQPRSTSNSLFFAQLGVDTFDARRRKLTHSFAARLLVSGNGIISLLLRSDAFPRSQFWRRYCQLVCRP</sequence>
<dbReference type="RefSeq" id="XP_019633268.1">
    <property type="nucleotide sequence ID" value="XM_019777709.1"/>
</dbReference>
<dbReference type="Proteomes" id="UP000515135">
    <property type="component" value="Unplaced"/>
</dbReference>
<proteinExistence type="predicted"/>
<protein>
    <submittedName>
        <fullName evidence="2">Uncharacterized protein LOC109476706</fullName>
    </submittedName>
</protein>
<accession>A0A6P4Z9C6</accession>
<dbReference type="OrthoDB" id="10014409at2759"/>
<gene>
    <name evidence="2" type="primary">LOC109476706</name>
</gene>
<evidence type="ECO:0000313" key="2">
    <source>
        <dbReference type="RefSeq" id="XP_019633268.1"/>
    </source>
</evidence>
<dbReference type="AlphaFoldDB" id="A0A6P4Z9C6"/>
<name>A0A6P4Z9C6_BRABE</name>
<evidence type="ECO:0000313" key="1">
    <source>
        <dbReference type="Proteomes" id="UP000515135"/>
    </source>
</evidence>
<dbReference type="KEGG" id="bbel:109476706"/>
<organism evidence="1 2">
    <name type="scientific">Branchiostoma belcheri</name>
    <name type="common">Amphioxus</name>
    <dbReference type="NCBI Taxonomy" id="7741"/>
    <lineage>
        <taxon>Eukaryota</taxon>
        <taxon>Metazoa</taxon>
        <taxon>Chordata</taxon>
        <taxon>Cephalochordata</taxon>
        <taxon>Leptocardii</taxon>
        <taxon>Amphioxiformes</taxon>
        <taxon>Branchiostomatidae</taxon>
        <taxon>Branchiostoma</taxon>
    </lineage>
</organism>
<keyword evidence="1" id="KW-1185">Reference proteome</keyword>